<evidence type="ECO:0000256" key="1">
    <source>
        <dbReference type="SAM" id="MobiDB-lite"/>
    </source>
</evidence>
<name>A0A1A9Z8W7_GLOPL</name>
<feature type="compositionally biased region" description="Polar residues" evidence="1">
    <location>
        <begin position="75"/>
        <end position="89"/>
    </location>
</feature>
<dbReference type="VEuPathDB" id="VectorBase:GPAI007357"/>
<feature type="region of interest" description="Disordered" evidence="1">
    <location>
        <begin position="75"/>
        <end position="111"/>
    </location>
</feature>
<accession>A0A1A9Z8W7</accession>
<dbReference type="AlphaFoldDB" id="A0A1A9Z8W7"/>
<reference evidence="2" key="2">
    <citation type="submission" date="2020-05" db="UniProtKB">
        <authorList>
            <consortium name="EnsemblMetazoa"/>
        </authorList>
    </citation>
    <scope>IDENTIFICATION</scope>
    <source>
        <strain evidence="2">IAEA</strain>
    </source>
</reference>
<proteinExistence type="predicted"/>
<evidence type="ECO:0000313" key="3">
    <source>
        <dbReference type="Proteomes" id="UP000092445"/>
    </source>
</evidence>
<reference evidence="3" key="1">
    <citation type="submission" date="2014-03" db="EMBL/GenBank/DDBJ databases">
        <authorList>
            <person name="Aksoy S."/>
            <person name="Warren W."/>
            <person name="Wilson R.K."/>
        </authorList>
    </citation>
    <scope>NUCLEOTIDE SEQUENCE [LARGE SCALE GENOMIC DNA]</scope>
    <source>
        <strain evidence="3">IAEA</strain>
    </source>
</reference>
<dbReference type="EnsemblMetazoa" id="GPAI007357-RA">
    <property type="protein sequence ID" value="GPAI007357-PA"/>
    <property type="gene ID" value="GPAI007357"/>
</dbReference>
<protein>
    <submittedName>
        <fullName evidence="2">Uncharacterized protein</fullName>
    </submittedName>
</protein>
<evidence type="ECO:0000313" key="2">
    <source>
        <dbReference type="EnsemblMetazoa" id="GPAI007357-PA"/>
    </source>
</evidence>
<keyword evidence="3" id="KW-1185">Reference proteome</keyword>
<dbReference type="Proteomes" id="UP000092445">
    <property type="component" value="Unassembled WGS sequence"/>
</dbReference>
<organism evidence="2 3">
    <name type="scientific">Glossina pallidipes</name>
    <name type="common">Tsetse fly</name>
    <dbReference type="NCBI Taxonomy" id="7398"/>
    <lineage>
        <taxon>Eukaryota</taxon>
        <taxon>Metazoa</taxon>
        <taxon>Ecdysozoa</taxon>
        <taxon>Arthropoda</taxon>
        <taxon>Hexapoda</taxon>
        <taxon>Insecta</taxon>
        <taxon>Pterygota</taxon>
        <taxon>Neoptera</taxon>
        <taxon>Endopterygota</taxon>
        <taxon>Diptera</taxon>
        <taxon>Brachycera</taxon>
        <taxon>Muscomorpha</taxon>
        <taxon>Hippoboscoidea</taxon>
        <taxon>Glossinidae</taxon>
        <taxon>Glossina</taxon>
    </lineage>
</organism>
<sequence length="111" mass="12746">MQHLLSRDPEEKSALIKIEQVFQSLANVFIKKFNCHPLMKILFTFQMKKKRGPSTTYAPLAICGQQQHRSHSIVRSSTVEQPTSVSVNGLQKGFSSSSHQQHHYHHNDDNY</sequence>